<keyword evidence="3" id="KW-1185">Reference proteome</keyword>
<feature type="compositionally biased region" description="Basic residues" evidence="1">
    <location>
        <begin position="59"/>
        <end position="70"/>
    </location>
</feature>
<reference evidence="2 3" key="1">
    <citation type="journal article" date="2021" name="Elife">
        <title>Chloroplast acquisition without the gene transfer in kleptoplastic sea slugs, Plakobranchus ocellatus.</title>
        <authorList>
            <person name="Maeda T."/>
            <person name="Takahashi S."/>
            <person name="Yoshida T."/>
            <person name="Shimamura S."/>
            <person name="Takaki Y."/>
            <person name="Nagai Y."/>
            <person name="Toyoda A."/>
            <person name="Suzuki Y."/>
            <person name="Arimoto A."/>
            <person name="Ishii H."/>
            <person name="Satoh N."/>
            <person name="Nishiyama T."/>
            <person name="Hasebe M."/>
            <person name="Maruyama T."/>
            <person name="Minagawa J."/>
            <person name="Obokata J."/>
            <person name="Shigenobu S."/>
        </authorList>
    </citation>
    <scope>NUCLEOTIDE SEQUENCE [LARGE SCALE GENOMIC DNA]</scope>
</reference>
<dbReference type="GO" id="GO:0017053">
    <property type="term" value="C:transcription repressor complex"/>
    <property type="evidence" value="ECO:0007669"/>
    <property type="project" value="InterPro"/>
</dbReference>
<name>A0AAV4ADL5_9GAST</name>
<dbReference type="PANTHER" id="PTHR31336:SF3">
    <property type="entry name" value="PROTEIN LIN-37 HOMOLOG"/>
    <property type="match status" value="1"/>
</dbReference>
<proteinExistence type="predicted"/>
<dbReference type="GO" id="GO:0000122">
    <property type="term" value="P:negative regulation of transcription by RNA polymerase II"/>
    <property type="evidence" value="ECO:0007669"/>
    <property type="project" value="TreeGrafter"/>
</dbReference>
<feature type="region of interest" description="Disordered" evidence="1">
    <location>
        <begin position="24"/>
        <end position="80"/>
    </location>
</feature>
<organism evidence="2 3">
    <name type="scientific">Plakobranchus ocellatus</name>
    <dbReference type="NCBI Taxonomy" id="259542"/>
    <lineage>
        <taxon>Eukaryota</taxon>
        <taxon>Metazoa</taxon>
        <taxon>Spiralia</taxon>
        <taxon>Lophotrochozoa</taxon>
        <taxon>Mollusca</taxon>
        <taxon>Gastropoda</taxon>
        <taxon>Heterobranchia</taxon>
        <taxon>Euthyneura</taxon>
        <taxon>Panpulmonata</taxon>
        <taxon>Sacoglossa</taxon>
        <taxon>Placobranchoidea</taxon>
        <taxon>Plakobranchidae</taxon>
        <taxon>Plakobranchus</taxon>
    </lineage>
</organism>
<evidence type="ECO:0000313" key="2">
    <source>
        <dbReference type="EMBL" id="GFO04878.1"/>
    </source>
</evidence>
<evidence type="ECO:0000313" key="3">
    <source>
        <dbReference type="Proteomes" id="UP000735302"/>
    </source>
</evidence>
<dbReference type="AlphaFoldDB" id="A0AAV4ADL5"/>
<feature type="compositionally biased region" description="Low complexity" evidence="1">
    <location>
        <begin position="46"/>
        <end position="58"/>
    </location>
</feature>
<gene>
    <name evidence="2" type="ORF">PoB_003138300</name>
</gene>
<dbReference type="InterPro" id="IPR028226">
    <property type="entry name" value="LIN37"/>
</dbReference>
<dbReference type="Proteomes" id="UP000735302">
    <property type="component" value="Unassembled WGS sequence"/>
</dbReference>
<sequence>MSSKSKPAEVTSARIRLDATLQHLVDKKDDELDADDTDVSSTLLQTDSFSKPSPSPKKSTSKTNRKRKRRSDSTDDETADGKQTVVMKLFERSVDLAQFPEDTPLYPVCRAWLHNRPQDKTLGTLIERQASPKIDEEVSSSQMTGDMPNVYEMPPPIKSEDGCLYDLRVPEPVAQPPGKLDIYADPQTIPEPEQLLLDHLARWKETRNRWREASAMNEMQYASSINLLKEMFENNMDPV</sequence>
<dbReference type="PANTHER" id="PTHR31336">
    <property type="entry name" value="LIN37 HOMOLOG"/>
    <property type="match status" value="1"/>
</dbReference>
<comment type="caution">
    <text evidence="2">The sequence shown here is derived from an EMBL/GenBank/DDBJ whole genome shotgun (WGS) entry which is preliminary data.</text>
</comment>
<dbReference type="Pfam" id="PF15306">
    <property type="entry name" value="LIN37"/>
    <property type="match status" value="1"/>
</dbReference>
<evidence type="ECO:0000256" key="1">
    <source>
        <dbReference type="SAM" id="MobiDB-lite"/>
    </source>
</evidence>
<dbReference type="GO" id="GO:0031523">
    <property type="term" value="C:Myb complex"/>
    <property type="evidence" value="ECO:0007669"/>
    <property type="project" value="TreeGrafter"/>
</dbReference>
<dbReference type="EMBL" id="BLXT01003742">
    <property type="protein sequence ID" value="GFO04878.1"/>
    <property type="molecule type" value="Genomic_DNA"/>
</dbReference>
<protein>
    <submittedName>
        <fullName evidence="2">Protein lin-37 homolog</fullName>
    </submittedName>
</protein>
<accession>A0AAV4ADL5</accession>